<dbReference type="RefSeq" id="WP_091442735.1">
    <property type="nucleotide sequence ID" value="NZ_FMTP01000007.1"/>
</dbReference>
<evidence type="ECO:0000313" key="2">
    <source>
        <dbReference type="Proteomes" id="UP000198889"/>
    </source>
</evidence>
<gene>
    <name evidence="1" type="ORF">SAMN05660859_3736</name>
</gene>
<protein>
    <submittedName>
        <fullName evidence="1">Uncharacterized protein</fullName>
    </submittedName>
</protein>
<organism evidence="1 2">
    <name type="scientific">Ancylobacter rudongensis</name>
    <dbReference type="NCBI Taxonomy" id="177413"/>
    <lineage>
        <taxon>Bacteria</taxon>
        <taxon>Pseudomonadati</taxon>
        <taxon>Pseudomonadota</taxon>
        <taxon>Alphaproteobacteria</taxon>
        <taxon>Hyphomicrobiales</taxon>
        <taxon>Xanthobacteraceae</taxon>
        <taxon>Ancylobacter</taxon>
    </lineage>
</organism>
<name>A0A1G4UDK2_9HYPH</name>
<accession>A0A1G4UDK2</accession>
<dbReference type="EMBL" id="FMTP01000007">
    <property type="protein sequence ID" value="SCW91752.1"/>
    <property type="molecule type" value="Genomic_DNA"/>
</dbReference>
<proteinExistence type="predicted"/>
<dbReference type="Proteomes" id="UP000198889">
    <property type="component" value="Unassembled WGS sequence"/>
</dbReference>
<sequence length="100" mass="11176">MTAANSANRREPAVHRDPTIHLFAVGQVVRLRGGYGVFTSRVGDIYRITATLPPSGNALQYRIRNEREQYERVAPEDSLEAMRAAEPGEGDALMDRTFSR</sequence>
<reference evidence="2" key="1">
    <citation type="submission" date="2016-10" db="EMBL/GenBank/DDBJ databases">
        <authorList>
            <person name="Varghese N."/>
            <person name="Submissions S."/>
        </authorList>
    </citation>
    <scope>NUCLEOTIDE SEQUENCE [LARGE SCALE GENOMIC DNA]</scope>
    <source>
        <strain evidence="2">CGMCC 1.1761</strain>
    </source>
</reference>
<dbReference type="AlphaFoldDB" id="A0A1G4UDK2"/>
<evidence type="ECO:0000313" key="1">
    <source>
        <dbReference type="EMBL" id="SCW91752.1"/>
    </source>
</evidence>
<dbReference type="STRING" id="177413.SAMN05660859_3736"/>
<keyword evidence="2" id="KW-1185">Reference proteome</keyword>